<evidence type="ECO:0000256" key="3">
    <source>
        <dbReference type="ARBA" id="ARBA00022490"/>
    </source>
</evidence>
<dbReference type="PANTHER" id="PTHR35794:SF2">
    <property type="entry name" value="CELL DIVISION PROTEIN DIVIVA"/>
    <property type="match status" value="1"/>
</dbReference>
<organism evidence="9 10">
    <name type="scientific">Lactococcus lactis subsp. lactis</name>
    <name type="common">Streptococcus lactis</name>
    <dbReference type="NCBI Taxonomy" id="1360"/>
    <lineage>
        <taxon>Bacteria</taxon>
        <taxon>Bacillati</taxon>
        <taxon>Bacillota</taxon>
        <taxon>Bacilli</taxon>
        <taxon>Lactobacillales</taxon>
        <taxon>Streptococcaceae</taxon>
        <taxon>Lactococcus</taxon>
    </lineage>
</organism>
<evidence type="ECO:0000313" key="10">
    <source>
        <dbReference type="Proteomes" id="UP000054230"/>
    </source>
</evidence>
<feature type="coiled-coil region" evidence="7">
    <location>
        <begin position="36"/>
        <end position="84"/>
    </location>
</feature>
<keyword evidence="6" id="KW-0131">Cell cycle</keyword>
<dbReference type="PANTHER" id="PTHR35794">
    <property type="entry name" value="CELL DIVISION PROTEIN DIVIVA"/>
    <property type="match status" value="1"/>
</dbReference>
<name>A0A0V8DBP7_LACLL</name>
<protein>
    <submittedName>
        <fullName evidence="9">Cell division initiation protein DivIVA</fullName>
    </submittedName>
</protein>
<feature type="region of interest" description="Disordered" evidence="8">
    <location>
        <begin position="213"/>
        <end position="233"/>
    </location>
</feature>
<evidence type="ECO:0000256" key="1">
    <source>
        <dbReference type="ARBA" id="ARBA00004496"/>
    </source>
</evidence>
<keyword evidence="4 9" id="KW-0132">Cell division</keyword>
<keyword evidence="5 7" id="KW-0175">Coiled coil</keyword>
<evidence type="ECO:0000313" key="9">
    <source>
        <dbReference type="EMBL" id="KSU10966.1"/>
    </source>
</evidence>
<feature type="region of interest" description="Disordered" evidence="8">
    <location>
        <begin position="245"/>
        <end position="314"/>
    </location>
</feature>
<evidence type="ECO:0000256" key="5">
    <source>
        <dbReference type="ARBA" id="ARBA00023054"/>
    </source>
</evidence>
<dbReference type="GO" id="GO:0005737">
    <property type="term" value="C:cytoplasm"/>
    <property type="evidence" value="ECO:0007669"/>
    <property type="project" value="UniProtKB-SubCell"/>
</dbReference>
<dbReference type="Proteomes" id="UP000054230">
    <property type="component" value="Unassembled WGS sequence"/>
</dbReference>
<feature type="compositionally biased region" description="Acidic residues" evidence="8">
    <location>
        <begin position="245"/>
        <end position="273"/>
    </location>
</feature>
<feature type="compositionally biased region" description="Basic and acidic residues" evidence="8">
    <location>
        <begin position="298"/>
        <end position="314"/>
    </location>
</feature>
<evidence type="ECO:0000256" key="4">
    <source>
        <dbReference type="ARBA" id="ARBA00022618"/>
    </source>
</evidence>
<dbReference type="RefSeq" id="WP_058209489.1">
    <property type="nucleotide sequence ID" value="NZ_LKLP01000053.1"/>
</dbReference>
<comment type="caution">
    <text evidence="9">The sequence shown here is derived from an EMBL/GenBank/DDBJ whole genome shotgun (WGS) entry which is preliminary data.</text>
</comment>
<proteinExistence type="inferred from homology"/>
<dbReference type="GO" id="GO:0051301">
    <property type="term" value="P:cell division"/>
    <property type="evidence" value="ECO:0007669"/>
    <property type="project" value="UniProtKB-KW"/>
</dbReference>
<keyword evidence="3" id="KW-0963">Cytoplasm</keyword>
<dbReference type="InterPro" id="IPR019933">
    <property type="entry name" value="DivIVA_domain"/>
</dbReference>
<comment type="subcellular location">
    <subcellularLocation>
        <location evidence="1">Cytoplasm</location>
    </subcellularLocation>
</comment>
<reference evidence="10" key="1">
    <citation type="submission" date="2015-10" db="EMBL/GenBank/DDBJ databases">
        <title>Draft Genome Sequences of 11 Lactococcus lactis subspecies cremoris strains.</title>
        <authorList>
            <person name="Wels M."/>
            <person name="Backus L."/>
            <person name="Boekhorst J."/>
            <person name="Dijkstra A."/>
            <person name="Beerthuizen M."/>
            <person name="Kelly W."/>
            <person name="Siezen R."/>
            <person name="Bachmann H."/>
            <person name="Van Hijum S."/>
        </authorList>
    </citation>
    <scope>NUCLEOTIDE SEQUENCE [LARGE SCALE GENOMIC DNA]</scope>
    <source>
        <strain evidence="10">LMG8520</strain>
    </source>
</reference>
<dbReference type="InterPro" id="IPR007793">
    <property type="entry name" value="DivIVA_fam"/>
</dbReference>
<dbReference type="AlphaFoldDB" id="A0A0V8DBP7"/>
<evidence type="ECO:0000256" key="6">
    <source>
        <dbReference type="ARBA" id="ARBA00023306"/>
    </source>
</evidence>
<evidence type="ECO:0000256" key="8">
    <source>
        <dbReference type="SAM" id="MobiDB-lite"/>
    </source>
</evidence>
<comment type="similarity">
    <text evidence="2">Belongs to the DivIVA family.</text>
</comment>
<evidence type="ECO:0000256" key="2">
    <source>
        <dbReference type="ARBA" id="ARBA00009008"/>
    </source>
</evidence>
<dbReference type="Pfam" id="PF05103">
    <property type="entry name" value="DivIVA"/>
    <property type="match status" value="1"/>
</dbReference>
<sequence length="314" mass="35607">MTLNSLDVQNKTFNPQFRGFSKHEVDEFLDIVVRDYDEFAQTIKDQERELKALRERVKYFDDMKDSLNKSIVVAQDAADNLREQAKSEADTLRINSEKESADIIANAGQKSSLIIEAAKKEAGFILNAASDDARKLVRDTDDLKRKMRLYHQRMTSIIENQLASIQSDDWAEIFRPTQDYAINPEEKLQSIIEEHLENAETTLAKTQAIKPLTDEDIAQANETSDETKTKTETETIVSEEIVVETEVPDEVKEEVEITDEANTTDDSNEESEVEAPKADDSEIFPELDSKAPAETAEVVEKDNQETIDLSELKN</sequence>
<accession>A0A0V8DBP7</accession>
<dbReference type="PATRIC" id="fig|1360.106.peg.405"/>
<dbReference type="NCBIfam" id="TIGR03544">
    <property type="entry name" value="DivI1A_domain"/>
    <property type="match status" value="1"/>
</dbReference>
<evidence type="ECO:0000256" key="7">
    <source>
        <dbReference type="SAM" id="Coils"/>
    </source>
</evidence>
<dbReference type="EMBL" id="LKLP01000053">
    <property type="protein sequence ID" value="KSU10966.1"/>
    <property type="molecule type" value="Genomic_DNA"/>
</dbReference>
<dbReference type="Gene3D" id="6.10.250.660">
    <property type="match status" value="1"/>
</dbReference>
<gene>
    <name evidence="9" type="ORF">LMG8520_0935</name>
</gene>